<organism evidence="2 3">
    <name type="scientific">Qipengyuania aurantiaca</name>
    <dbReference type="NCBI Taxonomy" id="2867233"/>
    <lineage>
        <taxon>Bacteria</taxon>
        <taxon>Pseudomonadati</taxon>
        <taxon>Pseudomonadota</taxon>
        <taxon>Alphaproteobacteria</taxon>
        <taxon>Sphingomonadales</taxon>
        <taxon>Erythrobacteraceae</taxon>
        <taxon>Qipengyuania</taxon>
    </lineage>
</organism>
<evidence type="ECO:0000259" key="1">
    <source>
        <dbReference type="Pfam" id="PF12680"/>
    </source>
</evidence>
<dbReference type="Gene3D" id="3.10.450.50">
    <property type="match status" value="1"/>
</dbReference>
<reference evidence="2 3" key="1">
    <citation type="submission" date="2021-08" db="EMBL/GenBank/DDBJ databases">
        <title>Comparative Genomics Analysis of the Genus Qipengyuania Reveals Extensive Genetic Diversity and Metabolic Versatility, Including the Description of Fifteen Novel Species.</title>
        <authorList>
            <person name="Liu Y."/>
        </authorList>
    </citation>
    <scope>NUCLEOTIDE SEQUENCE [LARGE SCALE GENOMIC DNA]</scope>
    <source>
        <strain evidence="2 3">1NDH13</strain>
    </source>
</reference>
<accession>A0ABX8ZM32</accession>
<name>A0ABX8ZM32_9SPHN</name>
<keyword evidence="3" id="KW-1185">Reference proteome</keyword>
<dbReference type="EMBL" id="CP081295">
    <property type="protein sequence ID" value="QZD90047.1"/>
    <property type="molecule type" value="Genomic_DNA"/>
</dbReference>
<sequence length="149" mass="17115">MTGAFPARNAPVMLSGVFFPRRSLKRRERCIREFVAAINAGRHERMAHYLTEDFAYVDVSGHRTNSREEFLRMDREFRQAAGNPHIQIDTLDHHGDEVLVRGQLTGGAQEVRGQTFWRISFDGDRIRRADVTRADGRITMPVFASRTKV</sequence>
<dbReference type="InterPro" id="IPR032710">
    <property type="entry name" value="NTF2-like_dom_sf"/>
</dbReference>
<dbReference type="Proteomes" id="UP000824281">
    <property type="component" value="Chromosome"/>
</dbReference>
<protein>
    <submittedName>
        <fullName evidence="2">Nuclear transport factor 2 family protein</fullName>
    </submittedName>
</protein>
<proteinExistence type="predicted"/>
<gene>
    <name evidence="2" type="ORF">K3148_01140</name>
</gene>
<feature type="domain" description="SnoaL-like" evidence="1">
    <location>
        <begin position="31"/>
        <end position="128"/>
    </location>
</feature>
<evidence type="ECO:0000313" key="3">
    <source>
        <dbReference type="Proteomes" id="UP000824281"/>
    </source>
</evidence>
<dbReference type="SUPFAM" id="SSF54427">
    <property type="entry name" value="NTF2-like"/>
    <property type="match status" value="1"/>
</dbReference>
<dbReference type="RefSeq" id="WP_221425521.1">
    <property type="nucleotide sequence ID" value="NZ_CP081295.1"/>
</dbReference>
<dbReference type="Pfam" id="PF12680">
    <property type="entry name" value="SnoaL_2"/>
    <property type="match status" value="1"/>
</dbReference>
<dbReference type="InterPro" id="IPR037401">
    <property type="entry name" value="SnoaL-like"/>
</dbReference>
<evidence type="ECO:0000313" key="2">
    <source>
        <dbReference type="EMBL" id="QZD90047.1"/>
    </source>
</evidence>